<dbReference type="PANTHER" id="PTHR43000">
    <property type="entry name" value="DTDP-D-GLUCOSE 4,6-DEHYDRATASE-RELATED"/>
    <property type="match status" value="1"/>
</dbReference>
<dbReference type="Gene3D" id="3.40.50.720">
    <property type="entry name" value="NAD(P)-binding Rossmann-like Domain"/>
    <property type="match status" value="1"/>
</dbReference>
<reference evidence="3" key="1">
    <citation type="journal article" date="2014" name="Front. Microbiol.">
        <title>High frequency of phylogenetically diverse reductive dehalogenase-homologous genes in deep subseafloor sedimentary metagenomes.</title>
        <authorList>
            <person name="Kawai M."/>
            <person name="Futagami T."/>
            <person name="Toyoda A."/>
            <person name="Takaki Y."/>
            <person name="Nishi S."/>
            <person name="Hori S."/>
            <person name="Arai W."/>
            <person name="Tsubouchi T."/>
            <person name="Morono Y."/>
            <person name="Uchiyama I."/>
            <person name="Ito T."/>
            <person name="Fujiyama A."/>
            <person name="Inagaki F."/>
            <person name="Takami H."/>
        </authorList>
    </citation>
    <scope>NUCLEOTIDE SEQUENCE</scope>
    <source>
        <strain evidence="3">Expedition CK06-06</strain>
    </source>
</reference>
<dbReference type="CDD" id="cd08946">
    <property type="entry name" value="SDR_e"/>
    <property type="match status" value="1"/>
</dbReference>
<protein>
    <recommendedName>
        <fullName evidence="2">NAD-dependent epimerase/dehydratase domain-containing protein</fullName>
    </recommendedName>
</protein>
<comment type="caution">
    <text evidence="3">The sequence shown here is derived from an EMBL/GenBank/DDBJ whole genome shotgun (WGS) entry which is preliminary data.</text>
</comment>
<accession>X1NB88</accession>
<evidence type="ECO:0000313" key="3">
    <source>
        <dbReference type="EMBL" id="GAI27441.1"/>
    </source>
</evidence>
<proteinExistence type="inferred from homology"/>
<gene>
    <name evidence="3" type="ORF">S06H3_28259</name>
</gene>
<dbReference type="InterPro" id="IPR036291">
    <property type="entry name" value="NAD(P)-bd_dom_sf"/>
</dbReference>
<comment type="similarity">
    <text evidence="1">Belongs to the NAD(P)-dependent epimerase/dehydratase family.</text>
</comment>
<dbReference type="InterPro" id="IPR001509">
    <property type="entry name" value="Epimerase_deHydtase"/>
</dbReference>
<feature type="domain" description="NAD-dependent epimerase/dehydratase" evidence="2">
    <location>
        <begin position="4"/>
        <end position="227"/>
    </location>
</feature>
<dbReference type="Pfam" id="PF01370">
    <property type="entry name" value="Epimerase"/>
    <property type="match status" value="1"/>
</dbReference>
<organism evidence="3">
    <name type="scientific">marine sediment metagenome</name>
    <dbReference type="NCBI Taxonomy" id="412755"/>
    <lineage>
        <taxon>unclassified sequences</taxon>
        <taxon>metagenomes</taxon>
        <taxon>ecological metagenomes</taxon>
    </lineage>
</organism>
<evidence type="ECO:0000259" key="2">
    <source>
        <dbReference type="Pfam" id="PF01370"/>
    </source>
</evidence>
<dbReference type="AlphaFoldDB" id="X1NB88"/>
<evidence type="ECO:0000256" key="1">
    <source>
        <dbReference type="ARBA" id="ARBA00007637"/>
    </source>
</evidence>
<sequence>MKLFVTGGTGFIGPYVVRELSKRGHKLLILLNQPKSQPLDFPKTVEFIKGDLANIESWKPNVKNFQPDAAMHMAWEDIPDYSVKTSIKNLKYGLNLFQELAELGCKKIICTGSCWEYGQNHGKLSEDSPVRPSNAFAVAKNALHWLGREIAKENNMQFIWTRLFYVYGPGQRGNSLIPCIIKCVKEGKKPKIKTPTARNDFIYVEDVAKAIVAILEKCNQGTVYNIGSGYSTSIQQL</sequence>
<dbReference type="EMBL" id="BARV01016472">
    <property type="protein sequence ID" value="GAI27441.1"/>
    <property type="molecule type" value="Genomic_DNA"/>
</dbReference>
<name>X1NB88_9ZZZZ</name>
<dbReference type="SUPFAM" id="SSF51735">
    <property type="entry name" value="NAD(P)-binding Rossmann-fold domains"/>
    <property type="match status" value="1"/>
</dbReference>